<gene>
    <name evidence="2" type="ORF">TNCT_359221</name>
</gene>
<keyword evidence="3" id="KW-1185">Reference proteome</keyword>
<organism evidence="2 3">
    <name type="scientific">Trichonephila clavata</name>
    <name type="common">Joro spider</name>
    <name type="synonym">Nephila clavata</name>
    <dbReference type="NCBI Taxonomy" id="2740835"/>
    <lineage>
        <taxon>Eukaryota</taxon>
        <taxon>Metazoa</taxon>
        <taxon>Ecdysozoa</taxon>
        <taxon>Arthropoda</taxon>
        <taxon>Chelicerata</taxon>
        <taxon>Arachnida</taxon>
        <taxon>Araneae</taxon>
        <taxon>Araneomorphae</taxon>
        <taxon>Entelegynae</taxon>
        <taxon>Araneoidea</taxon>
        <taxon>Nephilidae</taxon>
        <taxon>Trichonephila</taxon>
    </lineage>
</organism>
<evidence type="ECO:0000256" key="1">
    <source>
        <dbReference type="SAM" id="Phobius"/>
    </source>
</evidence>
<proteinExistence type="predicted"/>
<dbReference type="EMBL" id="BMAO01028350">
    <property type="protein sequence ID" value="GFR23892.1"/>
    <property type="molecule type" value="Genomic_DNA"/>
</dbReference>
<keyword evidence="1" id="KW-1133">Transmembrane helix</keyword>
<feature type="transmembrane region" description="Helical" evidence="1">
    <location>
        <begin position="43"/>
        <end position="65"/>
    </location>
</feature>
<protein>
    <submittedName>
        <fullName evidence="2">Uncharacterized protein</fullName>
    </submittedName>
</protein>
<dbReference type="AlphaFoldDB" id="A0A8X6LX43"/>
<evidence type="ECO:0000313" key="3">
    <source>
        <dbReference type="Proteomes" id="UP000887116"/>
    </source>
</evidence>
<keyword evidence="1" id="KW-0472">Membrane</keyword>
<comment type="caution">
    <text evidence="2">The sequence shown here is derived from an EMBL/GenBank/DDBJ whole genome shotgun (WGS) entry which is preliminary data.</text>
</comment>
<sequence>MTVNVPGFDLRSYCNTAKRRQIATTSSLVLSSSSSRKAVGVPYIATSIASLIAIELILTFGKLIWELKTQRLVMSV</sequence>
<name>A0A8X6LX43_TRICU</name>
<evidence type="ECO:0000313" key="2">
    <source>
        <dbReference type="EMBL" id="GFR23892.1"/>
    </source>
</evidence>
<accession>A0A8X6LX43</accession>
<reference evidence="2" key="1">
    <citation type="submission" date="2020-07" db="EMBL/GenBank/DDBJ databases">
        <title>Multicomponent nature underlies the extraordinary mechanical properties of spider dragline silk.</title>
        <authorList>
            <person name="Kono N."/>
            <person name="Nakamura H."/>
            <person name="Mori M."/>
            <person name="Yoshida Y."/>
            <person name="Ohtoshi R."/>
            <person name="Malay A.D."/>
            <person name="Moran D.A.P."/>
            <person name="Tomita M."/>
            <person name="Numata K."/>
            <person name="Arakawa K."/>
        </authorList>
    </citation>
    <scope>NUCLEOTIDE SEQUENCE</scope>
</reference>
<dbReference type="Proteomes" id="UP000887116">
    <property type="component" value="Unassembled WGS sequence"/>
</dbReference>
<keyword evidence="1" id="KW-0812">Transmembrane</keyword>